<organism evidence="2 3">
    <name type="scientific">Alkalispirillum mobile</name>
    <dbReference type="NCBI Taxonomy" id="85925"/>
    <lineage>
        <taxon>Bacteria</taxon>
        <taxon>Pseudomonadati</taxon>
        <taxon>Pseudomonadota</taxon>
        <taxon>Gammaproteobacteria</taxon>
        <taxon>Chromatiales</taxon>
        <taxon>Ectothiorhodospiraceae</taxon>
        <taxon>Alkalispirillum</taxon>
    </lineage>
</organism>
<feature type="transmembrane region" description="Helical" evidence="1">
    <location>
        <begin position="117"/>
        <end position="137"/>
    </location>
</feature>
<keyword evidence="3" id="KW-1185">Reference proteome</keyword>
<dbReference type="AlphaFoldDB" id="A0A498BXA0"/>
<reference evidence="2 3" key="1">
    <citation type="submission" date="2018-10" db="EMBL/GenBank/DDBJ databases">
        <title>Genomic Encyclopedia of Type Strains, Phase IV (KMG-IV): sequencing the most valuable type-strain genomes for metagenomic binning, comparative biology and taxonomic classification.</title>
        <authorList>
            <person name="Goeker M."/>
        </authorList>
    </citation>
    <scope>NUCLEOTIDE SEQUENCE [LARGE SCALE GENOMIC DNA]</scope>
    <source>
        <strain evidence="2 3">DSM 12769</strain>
    </source>
</reference>
<evidence type="ECO:0000313" key="3">
    <source>
        <dbReference type="Proteomes" id="UP000275461"/>
    </source>
</evidence>
<sequence length="268" mass="29164">MSQTPPPARSPEELPMLAPCRQVGVDAPWRWLRRGWADLRAAPRQSLLFGAITVILSYLVTGATWQFGNLGLYLGLVSGFVFVGPLLALTVYALSLQLERGENVSLRRGLRSTLRSLRSTLFFAVILVVVLLIWARAANTLYVFFPDTAEPAIGELALFLGSGMAVGALFSLVVFVASAFSLPMLIERRADAITAVVTSVNAVMRNKPAMLTWALIIVGCVGIAVATAWLAFLVLMPLLGHATWHAYRETIDASEWPLLEPETGPETD</sequence>
<gene>
    <name evidence="2" type="ORF">DFR31_2213</name>
</gene>
<dbReference type="InterPro" id="IPR018692">
    <property type="entry name" value="DUF2189"/>
</dbReference>
<feature type="transmembrane region" description="Helical" evidence="1">
    <location>
        <begin position="47"/>
        <end position="67"/>
    </location>
</feature>
<dbReference type="Pfam" id="PF09955">
    <property type="entry name" value="DUF2189"/>
    <property type="match status" value="1"/>
</dbReference>
<evidence type="ECO:0000256" key="1">
    <source>
        <dbReference type="SAM" id="Phobius"/>
    </source>
</evidence>
<feature type="transmembrane region" description="Helical" evidence="1">
    <location>
        <begin position="157"/>
        <end position="180"/>
    </location>
</feature>
<accession>A0A498BXA0</accession>
<evidence type="ECO:0000313" key="2">
    <source>
        <dbReference type="EMBL" id="RLK48334.1"/>
    </source>
</evidence>
<protein>
    <submittedName>
        <fullName evidence="2">Putative membrane protein</fullName>
    </submittedName>
</protein>
<keyword evidence="1" id="KW-0472">Membrane</keyword>
<dbReference type="EMBL" id="RCDA01000003">
    <property type="protein sequence ID" value="RLK48334.1"/>
    <property type="molecule type" value="Genomic_DNA"/>
</dbReference>
<feature type="transmembrane region" description="Helical" evidence="1">
    <location>
        <begin position="73"/>
        <end position="96"/>
    </location>
</feature>
<comment type="caution">
    <text evidence="2">The sequence shown here is derived from an EMBL/GenBank/DDBJ whole genome shotgun (WGS) entry which is preliminary data.</text>
</comment>
<proteinExistence type="predicted"/>
<dbReference type="OrthoDB" id="5621705at2"/>
<keyword evidence="1" id="KW-0812">Transmembrane</keyword>
<dbReference type="RefSeq" id="WP_121442731.1">
    <property type="nucleotide sequence ID" value="NZ_RCDA01000003.1"/>
</dbReference>
<name>A0A498BXA0_9GAMM</name>
<keyword evidence="1" id="KW-1133">Transmembrane helix</keyword>
<dbReference type="Proteomes" id="UP000275461">
    <property type="component" value="Unassembled WGS sequence"/>
</dbReference>
<feature type="transmembrane region" description="Helical" evidence="1">
    <location>
        <begin position="213"/>
        <end position="239"/>
    </location>
</feature>